<dbReference type="GO" id="GO:0019303">
    <property type="term" value="P:D-ribose catabolic process"/>
    <property type="evidence" value="ECO:0007669"/>
    <property type="project" value="UniProtKB-UniRule"/>
</dbReference>
<keyword evidence="9 12" id="KW-0460">Magnesium</keyword>
<dbReference type="HAMAP" id="MF_01987">
    <property type="entry name" value="Ribokinase"/>
    <property type="match status" value="1"/>
</dbReference>
<comment type="subunit">
    <text evidence="12">Homodimer.</text>
</comment>
<dbReference type="Proteomes" id="UP000675163">
    <property type="component" value="Unassembled WGS sequence"/>
</dbReference>
<comment type="similarity">
    <text evidence="12">Belongs to the carbohydrate kinase PfkB family. Ribokinase subfamily.</text>
</comment>
<keyword evidence="7 12" id="KW-0418">Kinase</keyword>
<keyword evidence="4 12" id="KW-0808">Transferase</keyword>
<feature type="binding site" evidence="12">
    <location>
        <position position="286"/>
    </location>
    <ligand>
        <name>K(+)</name>
        <dbReference type="ChEBI" id="CHEBI:29103"/>
    </ligand>
</feature>
<dbReference type="InterPro" id="IPR011611">
    <property type="entry name" value="PfkB_dom"/>
</dbReference>
<evidence type="ECO:0000256" key="10">
    <source>
        <dbReference type="ARBA" id="ARBA00022958"/>
    </source>
</evidence>
<comment type="cofactor">
    <cofactor evidence="12">
        <name>Mg(2+)</name>
        <dbReference type="ChEBI" id="CHEBI:18420"/>
    </cofactor>
    <text evidence="12">Requires a divalent cation, most likely magnesium in vivo, as an electrophilic catalyst to aid phosphoryl group transfer. It is the chelate of the metal and the nucleotide that is the actual substrate.</text>
</comment>
<evidence type="ECO:0000256" key="12">
    <source>
        <dbReference type="HAMAP-Rule" id="MF_01987"/>
    </source>
</evidence>
<comment type="similarity">
    <text evidence="1">Belongs to the carbohydrate kinase pfkB family.</text>
</comment>
<dbReference type="EC" id="2.7.1.15" evidence="2 12"/>
<evidence type="ECO:0000259" key="13">
    <source>
        <dbReference type="Pfam" id="PF00294"/>
    </source>
</evidence>
<feature type="binding site" evidence="12">
    <location>
        <begin position="250"/>
        <end position="255"/>
    </location>
    <ligand>
        <name>ATP</name>
        <dbReference type="ChEBI" id="CHEBI:30616"/>
    </ligand>
</feature>
<evidence type="ECO:0000256" key="6">
    <source>
        <dbReference type="ARBA" id="ARBA00022741"/>
    </source>
</evidence>
<feature type="binding site" evidence="12">
    <location>
        <position position="292"/>
    </location>
    <ligand>
        <name>substrate</name>
    </ligand>
</feature>
<evidence type="ECO:0000256" key="9">
    <source>
        <dbReference type="ARBA" id="ARBA00022842"/>
    </source>
</evidence>
<feature type="binding site" evidence="12">
    <location>
        <position position="288"/>
    </location>
    <ligand>
        <name>K(+)</name>
        <dbReference type="ChEBI" id="CHEBI:29103"/>
    </ligand>
</feature>
<evidence type="ECO:0000256" key="5">
    <source>
        <dbReference type="ARBA" id="ARBA00022723"/>
    </source>
</evidence>
<feature type="binding site" evidence="12">
    <location>
        <position position="212"/>
    </location>
    <ligand>
        <name>ATP</name>
        <dbReference type="ChEBI" id="CHEBI:30616"/>
    </ligand>
</feature>
<sequence length="347" mass="34429">MSVHTPRVAVIGSANADLVVEVARRPGGGETLLGGDLALLPGGKGANQAAAAARCGANVSMVACVGTDSNGGFLLSELTAAGVNVEHVARVERPTGTAIILLTPDGENSIVVSPGANQALDVAAVEAAVMAAAAPVAEGTAASETGEASPGRAGSVWRDAQVVVLSLEIPLETALHVASEAHAAGARVVLNAAPSVQLTGDVLQLCDPLIVNEHEALEVLGASADDPDATNYARLAERLLIAGARSVVVTLGADGAIVAERGASSAAEEPLASLTAVPAYTVRAVDTTGAGDAFVGAVAGELAAGQKLADAVRFATAVSAVSVQRVGAQSSYADRTEIEAFIVERSA</sequence>
<keyword evidence="10 12" id="KW-0630">Potassium</keyword>
<dbReference type="SUPFAM" id="SSF53613">
    <property type="entry name" value="Ribokinase-like"/>
    <property type="match status" value="1"/>
</dbReference>
<dbReference type="PROSITE" id="PS00584">
    <property type="entry name" value="PFKB_KINASES_2"/>
    <property type="match status" value="1"/>
</dbReference>
<dbReference type="GO" id="GO:0005829">
    <property type="term" value="C:cytosol"/>
    <property type="evidence" value="ECO:0007669"/>
    <property type="project" value="TreeGrafter"/>
</dbReference>
<keyword evidence="12" id="KW-0963">Cytoplasm</keyword>
<dbReference type="InterPro" id="IPR029056">
    <property type="entry name" value="Ribokinase-like"/>
</dbReference>
<evidence type="ECO:0000256" key="2">
    <source>
        <dbReference type="ARBA" id="ARBA00012035"/>
    </source>
</evidence>
<gene>
    <name evidence="12" type="primary">rbsK</name>
    <name evidence="14" type="ORF">JOF28_000641</name>
</gene>
<evidence type="ECO:0000256" key="3">
    <source>
        <dbReference type="ARBA" id="ARBA00016943"/>
    </source>
</evidence>
<keyword evidence="6 12" id="KW-0547">Nucleotide-binding</keyword>
<evidence type="ECO:0000313" key="14">
    <source>
        <dbReference type="EMBL" id="MBP1325409.1"/>
    </source>
</evidence>
<protein>
    <recommendedName>
        <fullName evidence="3 12">Ribokinase</fullName>
        <shortName evidence="12">RK</shortName>
        <ecNumber evidence="2 12">2.7.1.15</ecNumber>
    </recommendedName>
</protein>
<feature type="binding site" evidence="12">
    <location>
        <position position="325"/>
    </location>
    <ligand>
        <name>K(+)</name>
        <dbReference type="ChEBI" id="CHEBI:29103"/>
    </ligand>
</feature>
<feature type="binding site" evidence="12">
    <location>
        <begin position="291"/>
        <end position="292"/>
    </location>
    <ligand>
        <name>ATP</name>
        <dbReference type="ChEBI" id="CHEBI:30616"/>
    </ligand>
</feature>
<feature type="domain" description="Carbohydrate kinase PfkB" evidence="13">
    <location>
        <begin position="7"/>
        <end position="331"/>
    </location>
</feature>
<name>A0A940T372_9MICO</name>
<dbReference type="PANTHER" id="PTHR10584:SF166">
    <property type="entry name" value="RIBOKINASE"/>
    <property type="match status" value="1"/>
</dbReference>
<comment type="catalytic activity">
    <reaction evidence="12">
        <text>D-ribose + ATP = D-ribose 5-phosphate + ADP + H(+)</text>
        <dbReference type="Rhea" id="RHEA:13697"/>
        <dbReference type="ChEBI" id="CHEBI:15378"/>
        <dbReference type="ChEBI" id="CHEBI:30616"/>
        <dbReference type="ChEBI" id="CHEBI:47013"/>
        <dbReference type="ChEBI" id="CHEBI:78346"/>
        <dbReference type="ChEBI" id="CHEBI:456216"/>
        <dbReference type="EC" id="2.7.1.15"/>
    </reaction>
</comment>
<dbReference type="PANTHER" id="PTHR10584">
    <property type="entry name" value="SUGAR KINASE"/>
    <property type="match status" value="1"/>
</dbReference>
<comment type="subcellular location">
    <subcellularLocation>
        <location evidence="12">Cytoplasm</location>
    </subcellularLocation>
</comment>
<keyword evidence="8 12" id="KW-0067">ATP-binding</keyword>
<dbReference type="InterPro" id="IPR002139">
    <property type="entry name" value="Ribo/fructo_kinase"/>
</dbReference>
<dbReference type="CDD" id="cd01174">
    <property type="entry name" value="ribokinase"/>
    <property type="match status" value="1"/>
</dbReference>
<evidence type="ECO:0000313" key="15">
    <source>
        <dbReference type="Proteomes" id="UP000675163"/>
    </source>
</evidence>
<dbReference type="InterPro" id="IPR002173">
    <property type="entry name" value="Carboh/pur_kinase_PfkB_CS"/>
</dbReference>
<feature type="binding site" evidence="12">
    <location>
        <position position="331"/>
    </location>
    <ligand>
        <name>K(+)</name>
        <dbReference type="ChEBI" id="CHEBI:29103"/>
    </ligand>
</feature>
<accession>A0A940T372</accession>
<feature type="binding site" evidence="12">
    <location>
        <position position="327"/>
    </location>
    <ligand>
        <name>K(+)</name>
        <dbReference type="ChEBI" id="CHEBI:29103"/>
    </ligand>
</feature>
<evidence type="ECO:0000256" key="7">
    <source>
        <dbReference type="ARBA" id="ARBA00022777"/>
    </source>
</evidence>
<dbReference type="GO" id="GO:0005524">
    <property type="term" value="F:ATP binding"/>
    <property type="evidence" value="ECO:0007669"/>
    <property type="project" value="UniProtKB-UniRule"/>
</dbReference>
<feature type="active site" description="Proton acceptor" evidence="12">
    <location>
        <position position="292"/>
    </location>
</feature>
<evidence type="ECO:0000256" key="4">
    <source>
        <dbReference type="ARBA" id="ARBA00022679"/>
    </source>
</evidence>
<dbReference type="GO" id="GO:0046872">
    <property type="term" value="F:metal ion binding"/>
    <property type="evidence" value="ECO:0007669"/>
    <property type="project" value="UniProtKB-KW"/>
</dbReference>
<keyword evidence="11 12" id="KW-0119">Carbohydrate metabolism</keyword>
<dbReference type="RefSeq" id="WP_209704439.1">
    <property type="nucleotide sequence ID" value="NZ_JAFIDA010000001.1"/>
</dbReference>
<feature type="binding site" evidence="12">
    <location>
        <begin position="15"/>
        <end position="17"/>
    </location>
    <ligand>
        <name>substrate</name>
    </ligand>
</feature>
<evidence type="ECO:0000256" key="1">
    <source>
        <dbReference type="ARBA" id="ARBA00005380"/>
    </source>
</evidence>
<dbReference type="AlphaFoldDB" id="A0A940T372"/>
<keyword evidence="5 12" id="KW-0479">Metal-binding</keyword>
<comment type="pathway">
    <text evidence="12">Carbohydrate metabolism; D-ribose degradation; D-ribose 5-phosphate from beta-D-ribopyranose: step 2/2.</text>
</comment>
<evidence type="ECO:0000256" key="8">
    <source>
        <dbReference type="ARBA" id="ARBA00022840"/>
    </source>
</evidence>
<comment type="function">
    <text evidence="12">Catalyzes the phosphorylation of ribose at O-5 in a reaction requiring ATP and magnesium. The resulting D-ribose-5-phosphate can then be used either for sythesis of nucleotides, histidine, and tryptophan, or as a component of the pentose phosphate pathway.</text>
</comment>
<feature type="binding site" evidence="12">
    <location>
        <position position="168"/>
    </location>
    <ligand>
        <name>substrate</name>
    </ligand>
</feature>
<reference evidence="14" key="1">
    <citation type="submission" date="2021-02" db="EMBL/GenBank/DDBJ databases">
        <title>Sequencing the genomes of 1000 actinobacteria strains.</title>
        <authorList>
            <person name="Klenk H.-P."/>
        </authorList>
    </citation>
    <scope>NUCLEOTIDE SEQUENCE</scope>
    <source>
        <strain evidence="14">DSM 22850</strain>
    </source>
</reference>
<proteinExistence type="inferred from homology"/>
<organism evidence="14 15">
    <name type="scientific">Leucobacter exalbidus</name>
    <dbReference type="NCBI Taxonomy" id="662960"/>
    <lineage>
        <taxon>Bacteria</taxon>
        <taxon>Bacillati</taxon>
        <taxon>Actinomycetota</taxon>
        <taxon>Actinomycetes</taxon>
        <taxon>Micrococcales</taxon>
        <taxon>Microbacteriaceae</taxon>
        <taxon>Leucobacter</taxon>
    </lineage>
</organism>
<evidence type="ECO:0000256" key="11">
    <source>
        <dbReference type="ARBA" id="ARBA00023277"/>
    </source>
</evidence>
<comment type="caution">
    <text evidence="12">Lacks conserved residue(s) required for the propagation of feature annotation.</text>
</comment>
<keyword evidence="15" id="KW-1185">Reference proteome</keyword>
<feature type="binding site" evidence="12">
    <location>
        <position position="322"/>
    </location>
    <ligand>
        <name>K(+)</name>
        <dbReference type="ChEBI" id="CHEBI:29103"/>
    </ligand>
</feature>
<dbReference type="PRINTS" id="PR00990">
    <property type="entry name" value="RIBOKINASE"/>
</dbReference>
<comment type="activity regulation">
    <text evidence="12">Activated by a monovalent cation that binds near, but not in, the active site. The most likely occupant of the site in vivo is potassium. Ion binding induces a conformational change that may alter substrate affinity.</text>
</comment>
<dbReference type="InterPro" id="IPR011877">
    <property type="entry name" value="Ribokinase"/>
</dbReference>
<dbReference type="Pfam" id="PF00294">
    <property type="entry name" value="PfkB"/>
    <property type="match status" value="1"/>
</dbReference>
<feature type="binding site" evidence="12">
    <location>
        <begin position="43"/>
        <end position="47"/>
    </location>
    <ligand>
        <name>substrate</name>
    </ligand>
</feature>
<dbReference type="GO" id="GO:0004747">
    <property type="term" value="F:ribokinase activity"/>
    <property type="evidence" value="ECO:0007669"/>
    <property type="project" value="UniProtKB-UniRule"/>
</dbReference>
<comment type="caution">
    <text evidence="14">The sequence shown here is derived from an EMBL/GenBank/DDBJ whole genome shotgun (WGS) entry which is preliminary data.</text>
</comment>
<dbReference type="EMBL" id="JAFIDA010000001">
    <property type="protein sequence ID" value="MBP1325409.1"/>
    <property type="molecule type" value="Genomic_DNA"/>
</dbReference>
<dbReference type="Gene3D" id="3.40.1190.20">
    <property type="match status" value="1"/>
</dbReference>